<dbReference type="RefSeq" id="WP_064931686.1">
    <property type="nucleotide sequence ID" value="NZ_LZSO01000016.1"/>
</dbReference>
<accession>A0A1A0RA60</accession>
<evidence type="ECO:0000313" key="1">
    <source>
        <dbReference type="EMBL" id="OBB31003.1"/>
    </source>
</evidence>
<dbReference type="AlphaFoldDB" id="A0A1A0RA60"/>
<organism evidence="1 2">
    <name type="scientific">Mycolicibacterium peregrinum</name>
    <name type="common">Mycobacterium peregrinum</name>
    <dbReference type="NCBI Taxonomy" id="43304"/>
    <lineage>
        <taxon>Bacteria</taxon>
        <taxon>Bacillati</taxon>
        <taxon>Actinomycetota</taxon>
        <taxon>Actinomycetes</taxon>
        <taxon>Mycobacteriales</taxon>
        <taxon>Mycobacteriaceae</taxon>
        <taxon>Mycolicibacterium</taxon>
    </lineage>
</organism>
<comment type="caution">
    <text evidence="1">The sequence shown here is derived from an EMBL/GenBank/DDBJ whole genome shotgun (WGS) entry which is preliminary data.</text>
</comment>
<sequence length="307" mass="32582">MTKVTAAIVLLIAGLLSGCFFGLGKDDGAEKVKDTVATMPGVTRAGFSTNDDGLATVTLPNLYVMMRTATPQQIRTVLDTIKNSPHENLDTVDITVSEKPKISVKGTVADIDASQFVDDVERLRQLAPAVGPTAVIEWTRDEMPEGDLHVTVGSPVAATLATIRETLGQIGRAEISPGPSSRVWDWKINFPFPPDQERHVNAQLESVPGQIGSVTVDSGVITELSVPVTSSLTAESQLSNIIAALDAGPGSPLMLSWHVGQLSAGRPDGTVHVGACGYPSAPHGDNLSPEDKALQERVREQYDTCPR</sequence>
<protein>
    <submittedName>
        <fullName evidence="1">Uncharacterized protein</fullName>
    </submittedName>
</protein>
<dbReference type="Proteomes" id="UP000093902">
    <property type="component" value="Unassembled WGS sequence"/>
</dbReference>
<name>A0A1A0RA60_MYCPR</name>
<dbReference type="OrthoDB" id="4636818at2"/>
<evidence type="ECO:0000313" key="2">
    <source>
        <dbReference type="Proteomes" id="UP000093902"/>
    </source>
</evidence>
<gene>
    <name evidence="1" type="ORF">A5792_16530</name>
</gene>
<dbReference type="EMBL" id="LZSO01000016">
    <property type="protein sequence ID" value="OBB31003.1"/>
    <property type="molecule type" value="Genomic_DNA"/>
</dbReference>
<dbReference type="PROSITE" id="PS51257">
    <property type="entry name" value="PROKAR_LIPOPROTEIN"/>
    <property type="match status" value="1"/>
</dbReference>
<reference evidence="2" key="1">
    <citation type="submission" date="2016-06" db="EMBL/GenBank/DDBJ databases">
        <authorList>
            <person name="Sutton G."/>
            <person name="Brinkac L."/>
            <person name="Sanka R."/>
            <person name="Adams M."/>
            <person name="Lau E."/>
            <person name="Mehaffy C."/>
            <person name="Tameris M."/>
            <person name="Hatherill M."/>
            <person name="Hanekom W."/>
            <person name="Mahomed H."/>
            <person name="Mcshane H."/>
        </authorList>
    </citation>
    <scope>NUCLEOTIDE SEQUENCE [LARGE SCALE GENOMIC DNA]</scope>
    <source>
        <strain evidence="2">852002-51209_SCH5440388</strain>
    </source>
</reference>
<proteinExistence type="predicted"/>